<dbReference type="AlphaFoldDB" id="A0AA86VAZ0"/>
<evidence type="ECO:0000313" key="2">
    <source>
        <dbReference type="EMBL" id="CAL6052918.1"/>
    </source>
</evidence>
<dbReference type="EMBL" id="CATOUU010000942">
    <property type="protein sequence ID" value="CAI9961603.1"/>
    <property type="molecule type" value="Genomic_DNA"/>
</dbReference>
<dbReference type="Proteomes" id="UP001642409">
    <property type="component" value="Unassembled WGS sequence"/>
</dbReference>
<protein>
    <submittedName>
        <fullName evidence="2">Hypothetical_protein</fullName>
    </submittedName>
</protein>
<accession>A0AA86VAZ0</accession>
<sequence length="151" mass="17597">MKKFQYTNIPARANDAKHQQIQQFSHYQYLVFSQYYQNILFPELTKCALQCQRRSVTPKVFANLQIHWRNLLNVTELQFPDSPYNQRCVDQGLKYMIIEIQVGGVMNCVDIESCCRLVAHINLLFSMEESQHSTAPCLNNLIGVNHISQDE</sequence>
<keyword evidence="3" id="KW-1185">Reference proteome</keyword>
<organism evidence="1">
    <name type="scientific">Hexamita inflata</name>
    <dbReference type="NCBI Taxonomy" id="28002"/>
    <lineage>
        <taxon>Eukaryota</taxon>
        <taxon>Metamonada</taxon>
        <taxon>Diplomonadida</taxon>
        <taxon>Hexamitidae</taxon>
        <taxon>Hexamitinae</taxon>
        <taxon>Hexamita</taxon>
    </lineage>
</organism>
<proteinExistence type="predicted"/>
<evidence type="ECO:0000313" key="3">
    <source>
        <dbReference type="Proteomes" id="UP001642409"/>
    </source>
</evidence>
<evidence type="ECO:0000313" key="1">
    <source>
        <dbReference type="EMBL" id="CAI9961603.1"/>
    </source>
</evidence>
<gene>
    <name evidence="2" type="ORF">HINF_LOCUS45082</name>
    <name evidence="1" type="ORF">HINF_LOCUS49248</name>
</gene>
<dbReference type="EMBL" id="CAXDID020000194">
    <property type="protein sequence ID" value="CAL6052918.1"/>
    <property type="molecule type" value="Genomic_DNA"/>
</dbReference>
<reference evidence="2 3" key="2">
    <citation type="submission" date="2024-07" db="EMBL/GenBank/DDBJ databases">
        <authorList>
            <person name="Akdeniz Z."/>
        </authorList>
    </citation>
    <scope>NUCLEOTIDE SEQUENCE [LARGE SCALE GENOMIC DNA]</scope>
</reference>
<reference evidence="1" key="1">
    <citation type="submission" date="2023-06" db="EMBL/GenBank/DDBJ databases">
        <authorList>
            <person name="Kurt Z."/>
        </authorList>
    </citation>
    <scope>NUCLEOTIDE SEQUENCE</scope>
</reference>
<name>A0AA86VAZ0_9EUKA</name>
<comment type="caution">
    <text evidence="1">The sequence shown here is derived from an EMBL/GenBank/DDBJ whole genome shotgun (WGS) entry which is preliminary data.</text>
</comment>